<dbReference type="PANTHER" id="PTHR30047">
    <property type="entry name" value="HIGH-AFFINITY CHOLINE TRANSPORT PROTEIN-RELATED"/>
    <property type="match status" value="1"/>
</dbReference>
<evidence type="ECO:0000256" key="1">
    <source>
        <dbReference type="ARBA" id="ARBA00004651"/>
    </source>
</evidence>
<comment type="caution">
    <text evidence="9">The sequence shown here is derived from an EMBL/GenBank/DDBJ whole genome shotgun (WGS) entry which is preliminary data.</text>
</comment>
<evidence type="ECO:0000313" key="10">
    <source>
        <dbReference type="Proteomes" id="UP000242153"/>
    </source>
</evidence>
<evidence type="ECO:0000256" key="6">
    <source>
        <dbReference type="ARBA" id="ARBA00022989"/>
    </source>
</evidence>
<evidence type="ECO:0000256" key="4">
    <source>
        <dbReference type="ARBA" id="ARBA00022475"/>
    </source>
</evidence>
<keyword evidence="4" id="KW-1003">Cell membrane</keyword>
<reference evidence="9" key="1">
    <citation type="submission" date="2016-07" db="EMBL/GenBank/DDBJ databases">
        <title>Draft genome Planococcus salivarum.</title>
        <authorList>
            <person name="See-Too W.S."/>
        </authorList>
    </citation>
    <scope>NUCLEOTIDE SEQUENCE [LARGE SCALE GENOMIC DNA]</scope>
    <source>
        <strain evidence="9">DSM 23820</strain>
    </source>
</reference>
<keyword evidence="3" id="KW-0813">Transport</keyword>
<dbReference type="PANTHER" id="PTHR30047:SF7">
    <property type="entry name" value="HIGH-AFFINITY CHOLINE TRANSPORT PROTEIN"/>
    <property type="match status" value="1"/>
</dbReference>
<feature type="transmembrane region" description="Helical" evidence="8">
    <location>
        <begin position="47"/>
        <end position="65"/>
    </location>
</feature>
<keyword evidence="6 8" id="KW-1133">Transmembrane helix</keyword>
<name>A0ABX3D1L3_9BACL</name>
<accession>A0ABX3D1L3</accession>
<evidence type="ECO:0000313" key="9">
    <source>
        <dbReference type="EMBL" id="OHX51839.1"/>
    </source>
</evidence>
<sequence length="113" mass="12139">MQNYPLGTLMSIMTLFVVAIFFITSADSATFVWGMQTTGGMINPPNLVKITWGLIQSAVAAIVIYSGGTQGLQNTLIIAALPFSVVVILMGVAFFKAASLDPVVTKTKRVRRQ</sequence>
<evidence type="ECO:0000256" key="7">
    <source>
        <dbReference type="ARBA" id="ARBA00023136"/>
    </source>
</evidence>
<dbReference type="InterPro" id="IPR000060">
    <property type="entry name" value="BCCT_transptr"/>
</dbReference>
<protein>
    <recommendedName>
        <fullName evidence="11">Glycine betaine transporter</fullName>
    </recommendedName>
</protein>
<evidence type="ECO:0008006" key="11">
    <source>
        <dbReference type="Google" id="ProtNLM"/>
    </source>
</evidence>
<comment type="similarity">
    <text evidence="2">Belongs to the BCCT transporter (TC 2.A.15) family.</text>
</comment>
<dbReference type="Proteomes" id="UP000242153">
    <property type="component" value="Unassembled WGS sequence"/>
</dbReference>
<gene>
    <name evidence="9" type="ORF">BB776_02835</name>
</gene>
<evidence type="ECO:0000256" key="2">
    <source>
        <dbReference type="ARBA" id="ARBA00005658"/>
    </source>
</evidence>
<comment type="subcellular location">
    <subcellularLocation>
        <location evidence="1">Cell membrane</location>
        <topology evidence="1">Multi-pass membrane protein</topology>
    </subcellularLocation>
</comment>
<keyword evidence="7 8" id="KW-0472">Membrane</keyword>
<evidence type="ECO:0000256" key="5">
    <source>
        <dbReference type="ARBA" id="ARBA00022692"/>
    </source>
</evidence>
<feature type="transmembrane region" description="Helical" evidence="8">
    <location>
        <begin position="77"/>
        <end position="99"/>
    </location>
</feature>
<evidence type="ECO:0000256" key="8">
    <source>
        <dbReference type="SAM" id="Phobius"/>
    </source>
</evidence>
<keyword evidence="10" id="KW-1185">Reference proteome</keyword>
<dbReference type="Pfam" id="PF02028">
    <property type="entry name" value="BCCT"/>
    <property type="match status" value="1"/>
</dbReference>
<feature type="transmembrane region" description="Helical" evidence="8">
    <location>
        <begin position="12"/>
        <end position="35"/>
    </location>
</feature>
<organism evidence="9 10">
    <name type="scientific">Planococcus salinarum</name>
    <dbReference type="NCBI Taxonomy" id="622695"/>
    <lineage>
        <taxon>Bacteria</taxon>
        <taxon>Bacillati</taxon>
        <taxon>Bacillota</taxon>
        <taxon>Bacilli</taxon>
        <taxon>Bacillales</taxon>
        <taxon>Caryophanaceae</taxon>
        <taxon>Planococcus</taxon>
    </lineage>
</organism>
<dbReference type="EMBL" id="MBQG01000083">
    <property type="protein sequence ID" value="OHX51839.1"/>
    <property type="molecule type" value="Genomic_DNA"/>
</dbReference>
<evidence type="ECO:0000256" key="3">
    <source>
        <dbReference type="ARBA" id="ARBA00022448"/>
    </source>
</evidence>
<proteinExistence type="inferred from homology"/>
<keyword evidence="5 8" id="KW-0812">Transmembrane</keyword>